<proteinExistence type="predicted"/>
<dbReference type="SUPFAM" id="SSF75169">
    <property type="entry name" value="DsrEFH-like"/>
    <property type="match status" value="1"/>
</dbReference>
<reference evidence="2" key="1">
    <citation type="submission" date="2020-09" db="EMBL/GenBank/DDBJ databases">
        <authorList>
            <person name="Yoon J.-W."/>
        </authorList>
    </citation>
    <scope>NUCLEOTIDE SEQUENCE</scope>
    <source>
        <strain evidence="2">KMU-158</strain>
    </source>
</reference>
<dbReference type="InterPro" id="IPR003787">
    <property type="entry name" value="Sulphur_relay_DsrE/F-like"/>
</dbReference>
<sequence length="159" mass="17517">MMTLISMPNLSAYYFRKFISPVLLFCAALALSACGAEESSSNIERGVVYQVSRSSEAIAAIRHIYNQREADPQIHIEVVAVGDGISFLVDGAKDERGNTYASMIDSLMLEGVIFKVCRNTLNAKNLKEADMTLGVEFVDAGIVEITRLQLEKGYAYIRP</sequence>
<dbReference type="PANTHER" id="PTHR37691:SF1">
    <property type="entry name" value="BLR3518 PROTEIN"/>
    <property type="match status" value="1"/>
</dbReference>
<comment type="caution">
    <text evidence="2">The sequence shown here is derived from an EMBL/GenBank/DDBJ whole genome shotgun (WGS) entry which is preliminary data.</text>
</comment>
<dbReference type="InterPro" id="IPR027396">
    <property type="entry name" value="DsrEFH-like"/>
</dbReference>
<evidence type="ECO:0000313" key="3">
    <source>
        <dbReference type="Proteomes" id="UP000610558"/>
    </source>
</evidence>
<dbReference type="PANTHER" id="PTHR37691">
    <property type="entry name" value="BLR3518 PROTEIN"/>
    <property type="match status" value="1"/>
</dbReference>
<organism evidence="2 3">
    <name type="scientific">Spongiibacter pelagi</name>
    <dbReference type="NCBI Taxonomy" id="2760804"/>
    <lineage>
        <taxon>Bacteria</taxon>
        <taxon>Pseudomonadati</taxon>
        <taxon>Pseudomonadota</taxon>
        <taxon>Gammaproteobacteria</taxon>
        <taxon>Cellvibrionales</taxon>
        <taxon>Spongiibacteraceae</taxon>
        <taxon>Spongiibacter</taxon>
    </lineage>
</organism>
<evidence type="ECO:0000313" key="2">
    <source>
        <dbReference type="EMBL" id="MBD2860226.1"/>
    </source>
</evidence>
<dbReference type="Pfam" id="PF02635">
    <property type="entry name" value="DsrE"/>
    <property type="match status" value="1"/>
</dbReference>
<gene>
    <name evidence="2" type="ORF">IB286_14590</name>
</gene>
<protein>
    <submittedName>
        <fullName evidence="2">DsrE family protein</fullName>
    </submittedName>
</protein>
<dbReference type="Proteomes" id="UP000610558">
    <property type="component" value="Unassembled WGS sequence"/>
</dbReference>
<feature type="signal peptide" evidence="1">
    <location>
        <begin position="1"/>
        <end position="35"/>
    </location>
</feature>
<keyword evidence="1" id="KW-0732">Signal</keyword>
<dbReference type="AlphaFoldDB" id="A0A927C5P3"/>
<dbReference type="EMBL" id="JACXLD010000016">
    <property type="protein sequence ID" value="MBD2860226.1"/>
    <property type="molecule type" value="Genomic_DNA"/>
</dbReference>
<dbReference type="RefSeq" id="WP_190766821.1">
    <property type="nucleotide sequence ID" value="NZ_JACXLD010000016.1"/>
</dbReference>
<evidence type="ECO:0000256" key="1">
    <source>
        <dbReference type="SAM" id="SignalP"/>
    </source>
</evidence>
<accession>A0A927C5P3</accession>
<dbReference type="Gene3D" id="3.40.1260.10">
    <property type="entry name" value="DsrEFH-like"/>
    <property type="match status" value="1"/>
</dbReference>
<feature type="chain" id="PRO_5037104269" evidence="1">
    <location>
        <begin position="36"/>
        <end position="159"/>
    </location>
</feature>
<name>A0A927C5P3_9GAMM</name>
<keyword evidence="3" id="KW-1185">Reference proteome</keyword>